<dbReference type="AlphaFoldDB" id="A0A915JIS5"/>
<evidence type="ECO:0000313" key="3">
    <source>
        <dbReference type="WBParaSite" id="nRc.2.0.1.t26018-RA"/>
    </source>
</evidence>
<organism evidence="2 3">
    <name type="scientific">Romanomermis culicivorax</name>
    <name type="common">Nematode worm</name>
    <dbReference type="NCBI Taxonomy" id="13658"/>
    <lineage>
        <taxon>Eukaryota</taxon>
        <taxon>Metazoa</taxon>
        <taxon>Ecdysozoa</taxon>
        <taxon>Nematoda</taxon>
        <taxon>Enoplea</taxon>
        <taxon>Dorylaimia</taxon>
        <taxon>Mermithida</taxon>
        <taxon>Mermithoidea</taxon>
        <taxon>Mermithidae</taxon>
        <taxon>Romanomermis</taxon>
    </lineage>
</organism>
<keyword evidence="1" id="KW-0472">Membrane</keyword>
<evidence type="ECO:0000313" key="2">
    <source>
        <dbReference type="Proteomes" id="UP000887565"/>
    </source>
</evidence>
<proteinExistence type="predicted"/>
<keyword evidence="1" id="KW-0812">Transmembrane</keyword>
<sequence length="103" mass="11249">MEMEKRTQQPQVVTYAAPIRSKVSGINEDDPHYKCCCGAMHVRTGVIVLAFVELVFAALGVIGAVLRVGHYKSGTRGASFLNGAMTILVCSLMIHGLRKMREL</sequence>
<reference evidence="3" key="1">
    <citation type="submission" date="2022-11" db="UniProtKB">
        <authorList>
            <consortium name="WormBaseParasite"/>
        </authorList>
    </citation>
    <scope>IDENTIFICATION</scope>
</reference>
<dbReference type="WBParaSite" id="nRc.2.0.1.t26018-RA">
    <property type="protein sequence ID" value="nRc.2.0.1.t26018-RA"/>
    <property type="gene ID" value="nRc.2.0.1.g26018"/>
</dbReference>
<accession>A0A915JIS5</accession>
<evidence type="ECO:0000256" key="1">
    <source>
        <dbReference type="SAM" id="Phobius"/>
    </source>
</evidence>
<name>A0A915JIS5_ROMCU</name>
<protein>
    <submittedName>
        <fullName evidence="3">Uncharacterized protein</fullName>
    </submittedName>
</protein>
<keyword evidence="1" id="KW-1133">Transmembrane helix</keyword>
<feature type="transmembrane region" description="Helical" evidence="1">
    <location>
        <begin position="78"/>
        <end position="97"/>
    </location>
</feature>
<feature type="transmembrane region" description="Helical" evidence="1">
    <location>
        <begin position="46"/>
        <end position="66"/>
    </location>
</feature>
<keyword evidence="2" id="KW-1185">Reference proteome</keyword>
<dbReference type="Proteomes" id="UP000887565">
    <property type="component" value="Unplaced"/>
</dbReference>